<evidence type="ECO:0000259" key="2">
    <source>
        <dbReference type="Pfam" id="PF24494"/>
    </source>
</evidence>
<dbReference type="HOGENOM" id="CLU_390830_0_0_1"/>
<feature type="compositionally biased region" description="Acidic residues" evidence="1">
    <location>
        <begin position="564"/>
        <end position="577"/>
    </location>
</feature>
<feature type="compositionally biased region" description="Low complexity" evidence="1">
    <location>
        <begin position="545"/>
        <end position="554"/>
    </location>
</feature>
<dbReference type="Proteomes" id="UP000030104">
    <property type="component" value="Unassembled WGS sequence"/>
</dbReference>
<feature type="compositionally biased region" description="Basic and acidic residues" evidence="1">
    <location>
        <begin position="257"/>
        <end position="273"/>
    </location>
</feature>
<sequence length="707" mass="81709">MENQPPPKRPKLRWDVPMRQALCCMYRFFRCDNKQKEEVFFSMFRDYLRKRGIHRFVPGKTLHAQWNWMRNSGDLVWSRVHRETDFNMDGEWRNVIQRIKSTASTLRLLLVEKREDDIDTAQWGTRLALPLRSRTYCPPQTPRSMPFSLHQRSEEERSQYFVERDHRSSESYTLTVGHNQEQTDHFEQTDNIEQTDYLEQTEHLGNDESVVTSHGKICVWCKQGSMIDETAGPNDQSQWSDPEENSTPNQGQQLQDQHQEHQGWGPHHYEQDQHPPNGQGHRQDHEQAMQGVPPEDLPPLLFRWSNRDSQGVNSKTVFLAGLFCNGELSDPEDFSEDQFESFFRSHVTKEKVRTPFISTSKSPLTPFHRAIAGQNGALMTIIDTSKLQTKVFYAHPLAVRTKTLVQNGWKGYGEYLIWGHVPAEAIAFSVEIVNVEQITQSRRDLNRLMQIPLIRSAPRCDDKLRDMLALKRKSPFQSGRTLGKLLTLLQVPAIHWENLAFEFAKAWGWRCKGENDLFQSGIRSGPPYQLEELSDSECEVPWPTPQKTPGKTPQRMQFSSDYVSDVDYEPPETDEDSGGTSELEGVDESRSMTMCDMSETSDDEKFSTHETLSSGIFPDNDGPEPSSGPVHHREVIDLTLDNEDTSSQLALQRDWPSDNDEYMYPDTPTKIGGRIPLQSAERTTHKLMRNGHLDMDFFEKVRNWDCQ</sequence>
<feature type="region of interest" description="Disordered" evidence="1">
    <location>
        <begin position="229"/>
        <end position="298"/>
    </location>
</feature>
<evidence type="ECO:0000313" key="4">
    <source>
        <dbReference type="Proteomes" id="UP000030104"/>
    </source>
</evidence>
<dbReference type="EMBL" id="JQGA01000243">
    <property type="protein sequence ID" value="KGO76512.1"/>
    <property type="molecule type" value="Genomic_DNA"/>
</dbReference>
<feature type="domain" description="DUF7587" evidence="2">
    <location>
        <begin position="297"/>
        <end position="432"/>
    </location>
</feature>
<feature type="region of interest" description="Disordered" evidence="1">
    <location>
        <begin position="140"/>
        <end position="170"/>
    </location>
</feature>
<keyword evidence="4" id="KW-1185">Reference proteome</keyword>
<dbReference type="Pfam" id="PF24494">
    <property type="entry name" value="DUF7587"/>
    <property type="match status" value="1"/>
</dbReference>
<dbReference type="OMA" id="HRDTEFN"/>
<evidence type="ECO:0000313" key="3">
    <source>
        <dbReference type="EMBL" id="KGO76512.1"/>
    </source>
</evidence>
<gene>
    <name evidence="3" type="ORF">PITC_087910</name>
</gene>
<reference evidence="3 4" key="1">
    <citation type="journal article" date="2015" name="Mol. Plant Microbe Interact.">
        <title>Genome, transcriptome, and functional analyses of Penicillium expansum provide new insights into secondary metabolism and pathogenicity.</title>
        <authorList>
            <person name="Ballester A.R."/>
            <person name="Marcet-Houben M."/>
            <person name="Levin E."/>
            <person name="Sela N."/>
            <person name="Selma-Lazaro C."/>
            <person name="Carmona L."/>
            <person name="Wisniewski M."/>
            <person name="Droby S."/>
            <person name="Gonzalez-Candelas L."/>
            <person name="Gabaldon T."/>
        </authorList>
    </citation>
    <scope>NUCLEOTIDE SEQUENCE [LARGE SCALE GENOMIC DNA]</scope>
    <source>
        <strain evidence="3 4">PHI-1</strain>
    </source>
</reference>
<evidence type="ECO:0000256" key="1">
    <source>
        <dbReference type="SAM" id="MobiDB-lite"/>
    </source>
</evidence>
<name>A0A0A2L8T2_PENIT</name>
<protein>
    <recommendedName>
        <fullName evidence="2">DUF7587 domain-containing protein</fullName>
    </recommendedName>
</protein>
<dbReference type="OrthoDB" id="5397734at2759"/>
<feature type="compositionally biased region" description="Polar residues" evidence="1">
    <location>
        <begin position="233"/>
        <end position="249"/>
    </location>
</feature>
<dbReference type="PhylomeDB" id="A0A0A2L8T2"/>
<dbReference type="InterPro" id="IPR056009">
    <property type="entry name" value="DUF7587"/>
</dbReference>
<comment type="caution">
    <text evidence="3">The sequence shown here is derived from an EMBL/GenBank/DDBJ whole genome shotgun (WGS) entry which is preliminary data.</text>
</comment>
<dbReference type="AlphaFoldDB" id="A0A0A2L8T2"/>
<accession>A0A0A2L8T2</accession>
<feature type="compositionally biased region" description="Basic and acidic residues" evidence="1">
    <location>
        <begin position="151"/>
        <end position="169"/>
    </location>
</feature>
<organism evidence="3 4">
    <name type="scientific">Penicillium italicum</name>
    <name type="common">Blue mold</name>
    <dbReference type="NCBI Taxonomy" id="40296"/>
    <lineage>
        <taxon>Eukaryota</taxon>
        <taxon>Fungi</taxon>
        <taxon>Dikarya</taxon>
        <taxon>Ascomycota</taxon>
        <taxon>Pezizomycotina</taxon>
        <taxon>Eurotiomycetes</taxon>
        <taxon>Eurotiomycetidae</taxon>
        <taxon>Eurotiales</taxon>
        <taxon>Aspergillaceae</taxon>
        <taxon>Penicillium</taxon>
    </lineage>
</organism>
<proteinExistence type="predicted"/>
<feature type="region of interest" description="Disordered" evidence="1">
    <location>
        <begin position="528"/>
        <end position="631"/>
    </location>
</feature>